<dbReference type="Proteomes" id="UP000499080">
    <property type="component" value="Unassembled WGS sequence"/>
</dbReference>
<reference evidence="2 3" key="1">
    <citation type="journal article" date="2019" name="Sci. Rep.">
        <title>Orb-weaving spider Araneus ventricosus genome elucidates the spidroin gene catalogue.</title>
        <authorList>
            <person name="Kono N."/>
            <person name="Nakamura H."/>
            <person name="Ohtoshi R."/>
            <person name="Moran D.A.P."/>
            <person name="Shinohara A."/>
            <person name="Yoshida Y."/>
            <person name="Fujiwara M."/>
            <person name="Mori M."/>
            <person name="Tomita M."/>
            <person name="Arakawa K."/>
        </authorList>
    </citation>
    <scope>NUCLEOTIDE SEQUENCE [LARGE SCALE GENOMIC DNA]</scope>
</reference>
<feature type="region of interest" description="Disordered" evidence="1">
    <location>
        <begin position="90"/>
        <end position="133"/>
    </location>
</feature>
<dbReference type="AlphaFoldDB" id="A0A4Y2L3M8"/>
<protein>
    <submittedName>
        <fullName evidence="2">Uncharacterized protein</fullName>
    </submittedName>
</protein>
<name>A0A4Y2L3M8_ARAVE</name>
<evidence type="ECO:0000313" key="3">
    <source>
        <dbReference type="Proteomes" id="UP000499080"/>
    </source>
</evidence>
<gene>
    <name evidence="2" type="ORF">AVEN_84230_1</name>
</gene>
<sequence length="133" mass="14548">MFGEHETAVPSHPEVARVLVTDTILPFILTFGGSNKVSRPPKVIGRRMVLEALNESLCFEPHIINLARANVPLSSNSAFVSPLTKRIRSSAKACRKHPSESSSSRAVSRTMFQKKSPLQDPCGTSLSAENDKF</sequence>
<accession>A0A4Y2L3M8</accession>
<feature type="compositionally biased region" description="Polar residues" evidence="1">
    <location>
        <begin position="122"/>
        <end position="133"/>
    </location>
</feature>
<keyword evidence="3" id="KW-1185">Reference proteome</keyword>
<comment type="caution">
    <text evidence="2">The sequence shown here is derived from an EMBL/GenBank/DDBJ whole genome shotgun (WGS) entry which is preliminary data.</text>
</comment>
<evidence type="ECO:0000256" key="1">
    <source>
        <dbReference type="SAM" id="MobiDB-lite"/>
    </source>
</evidence>
<evidence type="ECO:0000313" key="2">
    <source>
        <dbReference type="EMBL" id="GBN08403.1"/>
    </source>
</evidence>
<dbReference type="EMBL" id="BGPR01005260">
    <property type="protein sequence ID" value="GBN08403.1"/>
    <property type="molecule type" value="Genomic_DNA"/>
</dbReference>
<organism evidence="2 3">
    <name type="scientific">Araneus ventricosus</name>
    <name type="common">Orbweaver spider</name>
    <name type="synonym">Epeira ventricosa</name>
    <dbReference type="NCBI Taxonomy" id="182803"/>
    <lineage>
        <taxon>Eukaryota</taxon>
        <taxon>Metazoa</taxon>
        <taxon>Ecdysozoa</taxon>
        <taxon>Arthropoda</taxon>
        <taxon>Chelicerata</taxon>
        <taxon>Arachnida</taxon>
        <taxon>Araneae</taxon>
        <taxon>Araneomorphae</taxon>
        <taxon>Entelegynae</taxon>
        <taxon>Araneoidea</taxon>
        <taxon>Araneidae</taxon>
        <taxon>Araneus</taxon>
    </lineage>
</organism>
<proteinExistence type="predicted"/>